<protein>
    <submittedName>
        <fullName evidence="2">Uncharacterized protein</fullName>
    </submittedName>
</protein>
<accession>A0A6G1DIJ0</accession>
<organism evidence="2 3">
    <name type="scientific">Oryza meyeriana var. granulata</name>
    <dbReference type="NCBI Taxonomy" id="110450"/>
    <lineage>
        <taxon>Eukaryota</taxon>
        <taxon>Viridiplantae</taxon>
        <taxon>Streptophyta</taxon>
        <taxon>Embryophyta</taxon>
        <taxon>Tracheophyta</taxon>
        <taxon>Spermatophyta</taxon>
        <taxon>Magnoliopsida</taxon>
        <taxon>Liliopsida</taxon>
        <taxon>Poales</taxon>
        <taxon>Poaceae</taxon>
        <taxon>BOP clade</taxon>
        <taxon>Oryzoideae</taxon>
        <taxon>Oryzeae</taxon>
        <taxon>Oryzinae</taxon>
        <taxon>Oryza</taxon>
        <taxon>Oryza meyeriana</taxon>
    </lineage>
</organism>
<comment type="caution">
    <text evidence="2">The sequence shown here is derived from an EMBL/GenBank/DDBJ whole genome shotgun (WGS) entry which is preliminary data.</text>
</comment>
<dbReference type="EMBL" id="SPHZ02000006">
    <property type="protein sequence ID" value="KAF0912044.1"/>
    <property type="molecule type" value="Genomic_DNA"/>
</dbReference>
<keyword evidence="3" id="KW-1185">Reference proteome</keyword>
<sequence>MAKLAVLVASLAVVLAATAVSTAHSAGGRRALEEYRSAMRVIIPSTVAGAPSSGVLDAAALGRDLPAFGGPAAGPEAASCSDEADCDNKVPVFGP</sequence>
<evidence type="ECO:0000256" key="1">
    <source>
        <dbReference type="SAM" id="SignalP"/>
    </source>
</evidence>
<reference evidence="2 3" key="1">
    <citation type="submission" date="2019-11" db="EMBL/GenBank/DDBJ databases">
        <title>Whole genome sequence of Oryza granulata.</title>
        <authorList>
            <person name="Li W."/>
        </authorList>
    </citation>
    <scope>NUCLEOTIDE SEQUENCE [LARGE SCALE GENOMIC DNA]</scope>
    <source>
        <strain evidence="3">cv. Menghai</strain>
        <tissue evidence="2">Leaf</tissue>
    </source>
</reference>
<keyword evidence="1" id="KW-0732">Signal</keyword>
<gene>
    <name evidence="2" type="ORF">E2562_012960</name>
</gene>
<dbReference type="AlphaFoldDB" id="A0A6G1DIJ0"/>
<proteinExistence type="predicted"/>
<name>A0A6G1DIJ0_9ORYZ</name>
<dbReference type="Proteomes" id="UP000479710">
    <property type="component" value="Unassembled WGS sequence"/>
</dbReference>
<evidence type="ECO:0000313" key="2">
    <source>
        <dbReference type="EMBL" id="KAF0912044.1"/>
    </source>
</evidence>
<feature type="signal peptide" evidence="1">
    <location>
        <begin position="1"/>
        <end position="16"/>
    </location>
</feature>
<evidence type="ECO:0000313" key="3">
    <source>
        <dbReference type="Proteomes" id="UP000479710"/>
    </source>
</evidence>
<feature type="chain" id="PRO_5026173547" evidence="1">
    <location>
        <begin position="17"/>
        <end position="95"/>
    </location>
</feature>